<dbReference type="Proteomes" id="UP000799537">
    <property type="component" value="Unassembled WGS sequence"/>
</dbReference>
<accession>A0A6A6CIE8</accession>
<evidence type="ECO:0000313" key="3">
    <source>
        <dbReference type="Proteomes" id="UP000799537"/>
    </source>
</evidence>
<evidence type="ECO:0008006" key="4">
    <source>
        <dbReference type="Google" id="ProtNLM"/>
    </source>
</evidence>
<dbReference type="OrthoDB" id="10482929at2759"/>
<protein>
    <recommendedName>
        <fullName evidence="4">SnoaL-like domain-containing protein</fullName>
    </recommendedName>
</protein>
<proteinExistence type="predicted"/>
<sequence length="189" mass="21562">MAVQEPITPTSPASIEPSHPKTGSVHLLLETSNSSHSSAILKPTYTKKSPTAQLLETRSLSILRAFNARDVAAPYSLHSTPDFHFLHEDNRGHCTRLNKQQAMHWMRHTILKNIEHFAEVLGSAVEVDEKTGLGVVWIGMRIHDRPDGFMPGREKVTVFYWRNCRGYGGESRWMWWKQVCLSARMPFPR</sequence>
<organism evidence="2 3">
    <name type="scientific">Zasmidium cellare ATCC 36951</name>
    <dbReference type="NCBI Taxonomy" id="1080233"/>
    <lineage>
        <taxon>Eukaryota</taxon>
        <taxon>Fungi</taxon>
        <taxon>Dikarya</taxon>
        <taxon>Ascomycota</taxon>
        <taxon>Pezizomycotina</taxon>
        <taxon>Dothideomycetes</taxon>
        <taxon>Dothideomycetidae</taxon>
        <taxon>Mycosphaerellales</taxon>
        <taxon>Mycosphaerellaceae</taxon>
        <taxon>Zasmidium</taxon>
    </lineage>
</organism>
<name>A0A6A6CIE8_ZASCE</name>
<dbReference type="GeneID" id="54560322"/>
<keyword evidence="3" id="KW-1185">Reference proteome</keyword>
<dbReference type="EMBL" id="ML993599">
    <property type="protein sequence ID" value="KAF2165732.1"/>
    <property type="molecule type" value="Genomic_DNA"/>
</dbReference>
<evidence type="ECO:0000313" key="2">
    <source>
        <dbReference type="EMBL" id="KAF2165732.1"/>
    </source>
</evidence>
<reference evidence="2" key="1">
    <citation type="journal article" date="2020" name="Stud. Mycol.">
        <title>101 Dothideomycetes genomes: a test case for predicting lifestyles and emergence of pathogens.</title>
        <authorList>
            <person name="Haridas S."/>
            <person name="Albert R."/>
            <person name="Binder M."/>
            <person name="Bloem J."/>
            <person name="Labutti K."/>
            <person name="Salamov A."/>
            <person name="Andreopoulos B."/>
            <person name="Baker S."/>
            <person name="Barry K."/>
            <person name="Bills G."/>
            <person name="Bluhm B."/>
            <person name="Cannon C."/>
            <person name="Castanera R."/>
            <person name="Culley D."/>
            <person name="Daum C."/>
            <person name="Ezra D."/>
            <person name="Gonzalez J."/>
            <person name="Henrissat B."/>
            <person name="Kuo A."/>
            <person name="Liang C."/>
            <person name="Lipzen A."/>
            <person name="Lutzoni F."/>
            <person name="Magnuson J."/>
            <person name="Mondo S."/>
            <person name="Nolan M."/>
            <person name="Ohm R."/>
            <person name="Pangilinan J."/>
            <person name="Park H.-J."/>
            <person name="Ramirez L."/>
            <person name="Alfaro M."/>
            <person name="Sun H."/>
            <person name="Tritt A."/>
            <person name="Yoshinaga Y."/>
            <person name="Zwiers L.-H."/>
            <person name="Turgeon B."/>
            <person name="Goodwin S."/>
            <person name="Spatafora J."/>
            <person name="Crous P."/>
            <person name="Grigoriev I."/>
        </authorList>
    </citation>
    <scope>NUCLEOTIDE SEQUENCE</scope>
    <source>
        <strain evidence="2">ATCC 36951</strain>
    </source>
</reference>
<feature type="region of interest" description="Disordered" evidence="1">
    <location>
        <begin position="1"/>
        <end position="22"/>
    </location>
</feature>
<dbReference type="AlphaFoldDB" id="A0A6A6CIE8"/>
<gene>
    <name evidence="2" type="ORF">M409DRAFT_24020</name>
</gene>
<evidence type="ECO:0000256" key="1">
    <source>
        <dbReference type="SAM" id="MobiDB-lite"/>
    </source>
</evidence>
<dbReference type="RefSeq" id="XP_033666621.1">
    <property type="nucleotide sequence ID" value="XM_033807050.1"/>
</dbReference>